<dbReference type="AlphaFoldDB" id="A0ABD0M5M6"/>
<comment type="caution">
    <text evidence="1">The sequence shown here is derived from an EMBL/GenBank/DDBJ whole genome shotgun (WGS) entry which is preliminary data.</text>
</comment>
<organism evidence="1 2">
    <name type="scientific">Batillaria attramentaria</name>
    <dbReference type="NCBI Taxonomy" id="370345"/>
    <lineage>
        <taxon>Eukaryota</taxon>
        <taxon>Metazoa</taxon>
        <taxon>Spiralia</taxon>
        <taxon>Lophotrochozoa</taxon>
        <taxon>Mollusca</taxon>
        <taxon>Gastropoda</taxon>
        <taxon>Caenogastropoda</taxon>
        <taxon>Sorbeoconcha</taxon>
        <taxon>Cerithioidea</taxon>
        <taxon>Batillariidae</taxon>
        <taxon>Batillaria</taxon>
    </lineage>
</organism>
<proteinExistence type="predicted"/>
<dbReference type="EMBL" id="JACVVK020000005">
    <property type="protein sequence ID" value="KAK7507071.1"/>
    <property type="molecule type" value="Genomic_DNA"/>
</dbReference>
<gene>
    <name evidence="1" type="ORF">BaRGS_00001922</name>
</gene>
<protein>
    <submittedName>
        <fullName evidence="1">Uncharacterized protein</fullName>
    </submittedName>
</protein>
<keyword evidence="2" id="KW-1185">Reference proteome</keyword>
<feature type="non-terminal residue" evidence="1">
    <location>
        <position position="1"/>
    </location>
</feature>
<name>A0ABD0M5M6_9CAEN</name>
<evidence type="ECO:0000313" key="1">
    <source>
        <dbReference type="EMBL" id="KAK7507071.1"/>
    </source>
</evidence>
<evidence type="ECO:0000313" key="2">
    <source>
        <dbReference type="Proteomes" id="UP001519460"/>
    </source>
</evidence>
<sequence>LTTDNNNRSTPAEGEGAVTARSAIARTKHGMHHTLNTTRHLPHSVSSYVSQLSRQWKWHLPYPISHSPRHSVDSGIILLKRPETF</sequence>
<dbReference type="Proteomes" id="UP001519460">
    <property type="component" value="Unassembled WGS sequence"/>
</dbReference>
<reference evidence="1 2" key="1">
    <citation type="journal article" date="2023" name="Sci. Data">
        <title>Genome assembly of the Korean intertidal mud-creeper Batillaria attramentaria.</title>
        <authorList>
            <person name="Patra A.K."/>
            <person name="Ho P.T."/>
            <person name="Jun S."/>
            <person name="Lee S.J."/>
            <person name="Kim Y."/>
            <person name="Won Y.J."/>
        </authorList>
    </citation>
    <scope>NUCLEOTIDE SEQUENCE [LARGE SCALE GENOMIC DNA]</scope>
    <source>
        <strain evidence="1">Wonlab-2016</strain>
    </source>
</reference>
<accession>A0ABD0M5M6</accession>